<dbReference type="EMBL" id="JAAGMD010000725">
    <property type="protein sequence ID" value="NEA89431.1"/>
    <property type="molecule type" value="Genomic_DNA"/>
</dbReference>
<dbReference type="GO" id="GO:0005829">
    <property type="term" value="C:cytosol"/>
    <property type="evidence" value="ECO:0007669"/>
    <property type="project" value="TreeGrafter"/>
</dbReference>
<dbReference type="PANTHER" id="PTHR45527:SF1">
    <property type="entry name" value="FATTY ACID SYNTHASE"/>
    <property type="match status" value="1"/>
</dbReference>
<dbReference type="InterPro" id="IPR036736">
    <property type="entry name" value="ACP-like_sf"/>
</dbReference>
<dbReference type="GO" id="GO:0031177">
    <property type="term" value="F:phosphopantetheine binding"/>
    <property type="evidence" value="ECO:0007669"/>
    <property type="project" value="TreeGrafter"/>
</dbReference>
<feature type="domain" description="Carrier" evidence="6">
    <location>
        <begin position="32"/>
        <end position="107"/>
    </location>
</feature>
<dbReference type="PROSITE" id="PS00012">
    <property type="entry name" value="PHOSPHOPANTETHEINE"/>
    <property type="match status" value="1"/>
</dbReference>
<dbReference type="FunFam" id="1.10.1200.10:FF:000016">
    <property type="entry name" value="Non-ribosomal peptide synthase"/>
    <property type="match status" value="1"/>
</dbReference>
<dbReference type="AlphaFoldDB" id="A0A6G3R1B4"/>
<evidence type="ECO:0000259" key="6">
    <source>
        <dbReference type="PROSITE" id="PS50075"/>
    </source>
</evidence>
<dbReference type="InterPro" id="IPR009081">
    <property type="entry name" value="PP-bd_ACP"/>
</dbReference>
<evidence type="ECO:0000256" key="1">
    <source>
        <dbReference type="ARBA" id="ARBA00001957"/>
    </source>
</evidence>
<dbReference type="RefSeq" id="WP_164336762.1">
    <property type="nucleotide sequence ID" value="NZ_JAAGMD010000725.1"/>
</dbReference>
<dbReference type="PROSITE" id="PS50075">
    <property type="entry name" value="CARRIER"/>
    <property type="match status" value="1"/>
</dbReference>
<comment type="caution">
    <text evidence="7">The sequence shown here is derived from an EMBL/GenBank/DDBJ whole genome shotgun (WGS) entry which is preliminary data.</text>
</comment>
<dbReference type="SUPFAM" id="SSF47336">
    <property type="entry name" value="ACP-like"/>
    <property type="match status" value="1"/>
</dbReference>
<gene>
    <name evidence="7" type="ORF">G3I53_26140</name>
</gene>
<keyword evidence="3" id="KW-0596">Phosphopantetheine</keyword>
<evidence type="ECO:0000313" key="7">
    <source>
        <dbReference type="EMBL" id="NEA89431.1"/>
    </source>
</evidence>
<dbReference type="Pfam" id="PF00550">
    <property type="entry name" value="PP-binding"/>
    <property type="match status" value="1"/>
</dbReference>
<reference evidence="7" key="1">
    <citation type="submission" date="2020-01" db="EMBL/GenBank/DDBJ databases">
        <title>Insect and environment-associated Actinomycetes.</title>
        <authorList>
            <person name="Currrie C."/>
            <person name="Chevrette M."/>
            <person name="Carlson C."/>
            <person name="Stubbendieck R."/>
            <person name="Wendt-Pienkowski E."/>
        </authorList>
    </citation>
    <scope>NUCLEOTIDE SEQUENCE</scope>
    <source>
        <strain evidence="7">SID14436</strain>
    </source>
</reference>
<evidence type="ECO:0000256" key="2">
    <source>
        <dbReference type="ARBA" id="ARBA00006432"/>
    </source>
</evidence>
<sequence length="116" mass="12405">MTTDATGPKDAQLGPKEPVSRAEKEPAADYTPPRTELEAALADMWSDRLNVSLVGVHDDFFELGGHSILATQILVDVEHLYGTAIPARTLFLAPTVAELAQAIEGAQAHSRQESAP</sequence>
<dbReference type="GO" id="GO:0043041">
    <property type="term" value="P:amino acid activation for nonribosomal peptide biosynthetic process"/>
    <property type="evidence" value="ECO:0007669"/>
    <property type="project" value="TreeGrafter"/>
</dbReference>
<dbReference type="Gene3D" id="3.40.50.1820">
    <property type="entry name" value="alpha/beta hydrolase"/>
    <property type="match status" value="1"/>
</dbReference>
<feature type="compositionally biased region" description="Basic and acidic residues" evidence="5">
    <location>
        <begin position="18"/>
        <end position="27"/>
    </location>
</feature>
<comment type="similarity">
    <text evidence="2">Belongs to the ATP-dependent AMP-binding enzyme family.</text>
</comment>
<dbReference type="PANTHER" id="PTHR45527">
    <property type="entry name" value="NONRIBOSOMAL PEPTIDE SYNTHETASE"/>
    <property type="match status" value="1"/>
</dbReference>
<evidence type="ECO:0000256" key="4">
    <source>
        <dbReference type="ARBA" id="ARBA00022553"/>
    </source>
</evidence>
<dbReference type="GO" id="GO:0072330">
    <property type="term" value="P:monocarboxylic acid biosynthetic process"/>
    <property type="evidence" value="ECO:0007669"/>
    <property type="project" value="UniProtKB-ARBA"/>
</dbReference>
<organism evidence="7">
    <name type="scientific">Streptomyces sp. SID14436</name>
    <dbReference type="NCBI Taxonomy" id="2706070"/>
    <lineage>
        <taxon>Bacteria</taxon>
        <taxon>Bacillati</taxon>
        <taxon>Actinomycetota</taxon>
        <taxon>Actinomycetes</taxon>
        <taxon>Kitasatosporales</taxon>
        <taxon>Streptomycetaceae</taxon>
        <taxon>Streptomyces</taxon>
    </lineage>
</organism>
<accession>A0A6G3R1B4</accession>
<keyword evidence="4" id="KW-0597">Phosphoprotein</keyword>
<feature type="region of interest" description="Disordered" evidence="5">
    <location>
        <begin position="1"/>
        <end position="33"/>
    </location>
</feature>
<dbReference type="InterPro" id="IPR006162">
    <property type="entry name" value="Ppantetheine_attach_site"/>
</dbReference>
<name>A0A6G3R1B4_9ACTN</name>
<evidence type="ECO:0000256" key="5">
    <source>
        <dbReference type="SAM" id="MobiDB-lite"/>
    </source>
</evidence>
<dbReference type="GO" id="GO:0044550">
    <property type="term" value="P:secondary metabolite biosynthetic process"/>
    <property type="evidence" value="ECO:0007669"/>
    <property type="project" value="TreeGrafter"/>
</dbReference>
<protein>
    <recommendedName>
        <fullName evidence="6">Carrier domain-containing protein</fullName>
    </recommendedName>
</protein>
<comment type="cofactor">
    <cofactor evidence="1">
        <name>pantetheine 4'-phosphate</name>
        <dbReference type="ChEBI" id="CHEBI:47942"/>
    </cofactor>
</comment>
<evidence type="ECO:0000256" key="3">
    <source>
        <dbReference type="ARBA" id="ARBA00022450"/>
    </source>
</evidence>
<proteinExistence type="inferred from homology"/>
<dbReference type="InterPro" id="IPR029058">
    <property type="entry name" value="AB_hydrolase_fold"/>
</dbReference>